<dbReference type="CDD" id="cd01908">
    <property type="entry name" value="YafJ"/>
    <property type="match status" value="1"/>
</dbReference>
<dbReference type="GO" id="GO:0016787">
    <property type="term" value="F:hydrolase activity"/>
    <property type="evidence" value="ECO:0007669"/>
    <property type="project" value="UniProtKB-KW"/>
</dbReference>
<evidence type="ECO:0000313" key="3">
    <source>
        <dbReference type="EMBL" id="MET3613459.1"/>
    </source>
</evidence>
<reference evidence="3 4" key="1">
    <citation type="submission" date="2024-06" db="EMBL/GenBank/DDBJ databases">
        <title>Genomic Encyclopedia of Type Strains, Phase IV (KMG-IV): sequencing the most valuable type-strain genomes for metagenomic binning, comparative biology and taxonomic classification.</title>
        <authorList>
            <person name="Goeker M."/>
        </authorList>
    </citation>
    <scope>NUCLEOTIDE SEQUENCE [LARGE SCALE GENOMIC DNA]</scope>
    <source>
        <strain evidence="3 4">DSM 29780</strain>
    </source>
</reference>
<gene>
    <name evidence="3" type="ORF">ABID16_001788</name>
</gene>
<dbReference type="EMBL" id="JBEPMB010000002">
    <property type="protein sequence ID" value="MET3613459.1"/>
    <property type="molecule type" value="Genomic_DNA"/>
</dbReference>
<dbReference type="InterPro" id="IPR029055">
    <property type="entry name" value="Ntn_hydrolases_N"/>
</dbReference>
<dbReference type="Pfam" id="PF13230">
    <property type="entry name" value="GATase_4"/>
    <property type="match status" value="1"/>
</dbReference>
<keyword evidence="3" id="KW-0378">Hydrolase</keyword>
<dbReference type="EC" id="3.5.1.118" evidence="3"/>
<dbReference type="RefSeq" id="WP_354555997.1">
    <property type="nucleotide sequence ID" value="NZ_JBEPMB010000002.1"/>
</dbReference>
<dbReference type="InterPro" id="IPR026869">
    <property type="entry name" value="EgtC-like"/>
</dbReference>
<name>A0ABV2J0N2_9HYPH</name>
<dbReference type="Gene3D" id="3.60.20.10">
    <property type="entry name" value="Glutamine Phosphoribosylpyrophosphate, subunit 1, domain 1"/>
    <property type="match status" value="1"/>
</dbReference>
<comment type="caution">
    <text evidence="3">The sequence shown here is derived from an EMBL/GenBank/DDBJ whole genome shotgun (WGS) entry which is preliminary data.</text>
</comment>
<dbReference type="PROSITE" id="PS51278">
    <property type="entry name" value="GATASE_TYPE_2"/>
    <property type="match status" value="1"/>
</dbReference>
<dbReference type="SUPFAM" id="SSF56235">
    <property type="entry name" value="N-terminal nucleophile aminohydrolases (Ntn hydrolases)"/>
    <property type="match status" value="1"/>
</dbReference>
<evidence type="ECO:0000256" key="1">
    <source>
        <dbReference type="ARBA" id="ARBA00022962"/>
    </source>
</evidence>
<dbReference type="PANTHER" id="PTHR43187:SF1">
    <property type="entry name" value="GLUTAMINE AMIDOTRANSFERASE DUG3-RELATED"/>
    <property type="match status" value="1"/>
</dbReference>
<dbReference type="InterPro" id="IPR017932">
    <property type="entry name" value="GATase_2_dom"/>
</dbReference>
<feature type="domain" description="Glutamine amidotransferase type-2" evidence="2">
    <location>
        <begin position="2"/>
        <end position="270"/>
    </location>
</feature>
<keyword evidence="4" id="KW-1185">Reference proteome</keyword>
<accession>A0ABV2J0N2</accession>
<sequence>MCRWAAYSGEPIYLEHIVSSQTHSLIEQSHHATEAKTSTNGDGFGIAWYGDRPEPGLFRDILPAWSDCNLKSLARQIRSGLFLAHVRAATGGGTRRDNCHPFVHGRWSFMHNGQVSGFERLRRPLEALLCDRLYSARVGTTDSELLFLLALHFGLDRDPVAAIETMLKHVETEADRLGFETVIRFTAAFSDGARLYAVRYASDRKAPTLYSAPLGRGHCLVSEPLNDDRDAWVAIPDGSVVLIEGHEIAVQPFGGWAIERRVPELQLVAK</sequence>
<proteinExistence type="predicted"/>
<keyword evidence="1 3" id="KW-0315">Glutamine amidotransferase</keyword>
<organism evidence="3 4">
    <name type="scientific">Rhizobium aquaticum</name>
    <dbReference type="NCBI Taxonomy" id="1549636"/>
    <lineage>
        <taxon>Bacteria</taxon>
        <taxon>Pseudomonadati</taxon>
        <taxon>Pseudomonadota</taxon>
        <taxon>Alphaproteobacteria</taxon>
        <taxon>Hyphomicrobiales</taxon>
        <taxon>Rhizobiaceae</taxon>
        <taxon>Rhizobium/Agrobacterium group</taxon>
        <taxon>Rhizobium</taxon>
    </lineage>
</organism>
<dbReference type="Proteomes" id="UP001549047">
    <property type="component" value="Unassembled WGS sequence"/>
</dbReference>
<protein>
    <submittedName>
        <fullName evidence="3">Glutamine amidotransferase</fullName>
        <ecNumber evidence="3">3.5.1.118</ecNumber>
    </submittedName>
</protein>
<dbReference type="PANTHER" id="PTHR43187">
    <property type="entry name" value="GLUTAMINE AMIDOTRANSFERASE DUG3-RELATED"/>
    <property type="match status" value="1"/>
</dbReference>
<dbReference type="InterPro" id="IPR052373">
    <property type="entry name" value="Gamma-glu_amide_hydrolase"/>
</dbReference>
<evidence type="ECO:0000259" key="2">
    <source>
        <dbReference type="PROSITE" id="PS51278"/>
    </source>
</evidence>
<evidence type="ECO:0000313" key="4">
    <source>
        <dbReference type="Proteomes" id="UP001549047"/>
    </source>
</evidence>